<dbReference type="EMBL" id="UXSR01000921">
    <property type="protein sequence ID" value="VDD77672.1"/>
    <property type="molecule type" value="Genomic_DNA"/>
</dbReference>
<evidence type="ECO:0000313" key="4">
    <source>
        <dbReference type="WBParaSite" id="MCU_011448-RA"/>
    </source>
</evidence>
<evidence type="ECO:0000256" key="1">
    <source>
        <dbReference type="SAM" id="MobiDB-lite"/>
    </source>
</evidence>
<gene>
    <name evidence="2" type="ORF">MCOS_LOCUS3675</name>
</gene>
<evidence type="ECO:0000313" key="2">
    <source>
        <dbReference type="EMBL" id="VDD77672.1"/>
    </source>
</evidence>
<accession>A0A0R3U9S6</accession>
<dbReference type="Proteomes" id="UP000267029">
    <property type="component" value="Unassembled WGS sequence"/>
</dbReference>
<sequence>MATGTNSRTGVWVQASSKVYSIHKRRHGCEGFDSGDHMCPEKPSGGKLTSKEEDASSQSLSAPNKRTEEGRRSYRSSIYVNFVPYSLHTFEKREVFLTKQVGSLLQRCVNIELPDSNAHASRSTIFIYWSSSRTEQPLKESDGQCRVPGTTTGCPKGDVSEFTNARDTRFSANSVLAAQLTKINTTTTNHRDATLEAGEDNKAGNNAVDLRDEIGGFGQDWANLSTSERRLSPKLGVAPGDAVLTMHKEEFGRASLVERQIAGHGLVIKQLPICNLIGEAGDCIEQRYEYPPPRETSPQSPFLYLTLPNVGGERHSSVVSLGKLLALFTSPGGVCSWGPRVNHQQHLAKPQAGGCLTTQDFLVNLAKLQRAYACTEESISHNVDKATQTEAMFKMAPTQEGNRLNKHCQTSRQHWLSATCNTKPFRGQDRSDGKQHSDLPCHRFVHGQASKSDLTELWETATCSDTSLEADAHTAVSLSGNVSTYFKNIYHRAGSRTCHQTKYRHVMQRLPTWRISEPEHCHASRYFLFRLSSNRTHKYRPPGRLYSNFMAHQPAQLCSQIDGSTVAILETPITKSIRGHTKHLTITS</sequence>
<protein>
    <submittedName>
        <fullName evidence="4">PDZ domain-containing protein</fullName>
    </submittedName>
</protein>
<reference evidence="2 3" key="1">
    <citation type="submission" date="2018-10" db="EMBL/GenBank/DDBJ databases">
        <authorList>
            <consortium name="Pathogen Informatics"/>
        </authorList>
    </citation>
    <scope>NUCLEOTIDE SEQUENCE [LARGE SCALE GENOMIC DNA]</scope>
</reference>
<dbReference type="WBParaSite" id="MCU_011448-RA">
    <property type="protein sequence ID" value="MCU_011448-RA"/>
    <property type="gene ID" value="MCU_011448"/>
</dbReference>
<reference evidence="4" key="2">
    <citation type="submission" date="2019-11" db="UniProtKB">
        <authorList>
            <consortium name="WormBaseParasite"/>
        </authorList>
    </citation>
    <scope>IDENTIFICATION</scope>
</reference>
<dbReference type="AlphaFoldDB" id="A0A0R3U9S6"/>
<feature type="compositionally biased region" description="Basic and acidic residues" evidence="1">
    <location>
        <begin position="31"/>
        <end position="40"/>
    </location>
</feature>
<name>A0A0R3U9S6_MESCO</name>
<keyword evidence="3" id="KW-1185">Reference proteome</keyword>
<organism evidence="4">
    <name type="scientific">Mesocestoides corti</name>
    <name type="common">Flatworm</name>
    <dbReference type="NCBI Taxonomy" id="53468"/>
    <lineage>
        <taxon>Eukaryota</taxon>
        <taxon>Metazoa</taxon>
        <taxon>Spiralia</taxon>
        <taxon>Lophotrochozoa</taxon>
        <taxon>Platyhelminthes</taxon>
        <taxon>Cestoda</taxon>
        <taxon>Eucestoda</taxon>
        <taxon>Cyclophyllidea</taxon>
        <taxon>Mesocestoididae</taxon>
        <taxon>Mesocestoides</taxon>
    </lineage>
</organism>
<evidence type="ECO:0000313" key="3">
    <source>
        <dbReference type="Proteomes" id="UP000267029"/>
    </source>
</evidence>
<proteinExistence type="predicted"/>
<feature type="region of interest" description="Disordered" evidence="1">
    <location>
        <begin position="31"/>
        <end position="70"/>
    </location>
</feature>